<keyword evidence="3" id="KW-0223">Dioxygenase</keyword>
<dbReference type="PANTHER" id="PTHR34315">
    <property type="match status" value="1"/>
</dbReference>
<sequence length="297" mass="32288">MLISLLLAGFALAHAPALNAAQSAQLIRTRSLCARGVHCLLAQETTEGPYYISHPLIRSNITGDRTGIPFTLDITLLDVGSCAPVAGAFVDIWHADAEGEYSGWASMAAPVETWGTPVEPSRWLRGVQVSDAGGRVHFATVWPGWYAGRATHIHLRVHNGNVSTDHGVLLGGGTVSHTGQLFFADELVRNVSRTYEPYATRRRSLKPTLNGDDGIFVHEGGAEQIVTVRQLDGRFVGSVTVGIDPLADHEPWHPHPETHLKVAVIGIAVCMVLAYIVRKVMLRRVEVRRERAGYGTI</sequence>
<dbReference type="AlphaFoldDB" id="A0A6G1HN18"/>
<protein>
    <submittedName>
        <fullName evidence="3">Aromatic compound dioxygenase</fullName>
    </submittedName>
</protein>
<keyword evidence="4" id="KW-1185">Reference proteome</keyword>
<dbReference type="PANTHER" id="PTHR34315:SF1">
    <property type="entry name" value="INTRADIOL RING-CLEAVAGE DIOXYGENASES DOMAIN-CONTAINING PROTEIN-RELATED"/>
    <property type="match status" value="1"/>
</dbReference>
<reference evidence="3" key="1">
    <citation type="journal article" date="2020" name="Stud. Mycol.">
        <title>101 Dothideomycetes genomes: a test case for predicting lifestyles and emergence of pathogens.</title>
        <authorList>
            <person name="Haridas S."/>
            <person name="Albert R."/>
            <person name="Binder M."/>
            <person name="Bloem J."/>
            <person name="Labutti K."/>
            <person name="Salamov A."/>
            <person name="Andreopoulos B."/>
            <person name="Baker S."/>
            <person name="Barry K."/>
            <person name="Bills G."/>
            <person name="Bluhm B."/>
            <person name="Cannon C."/>
            <person name="Castanera R."/>
            <person name="Culley D."/>
            <person name="Daum C."/>
            <person name="Ezra D."/>
            <person name="Gonzalez J."/>
            <person name="Henrissat B."/>
            <person name="Kuo A."/>
            <person name="Liang C."/>
            <person name="Lipzen A."/>
            <person name="Lutzoni F."/>
            <person name="Magnuson J."/>
            <person name="Mondo S."/>
            <person name="Nolan M."/>
            <person name="Ohm R."/>
            <person name="Pangilinan J."/>
            <person name="Park H.-J."/>
            <person name="Ramirez L."/>
            <person name="Alfaro M."/>
            <person name="Sun H."/>
            <person name="Tritt A."/>
            <person name="Yoshinaga Y."/>
            <person name="Zwiers L.-H."/>
            <person name="Turgeon B."/>
            <person name="Goodwin S."/>
            <person name="Spatafora J."/>
            <person name="Crous P."/>
            <person name="Grigoriev I."/>
        </authorList>
    </citation>
    <scope>NUCLEOTIDE SEQUENCE</scope>
    <source>
        <strain evidence="3">CBS 262.69</strain>
    </source>
</reference>
<evidence type="ECO:0000313" key="3">
    <source>
        <dbReference type="EMBL" id="KAF2397304.1"/>
    </source>
</evidence>
<dbReference type="InterPro" id="IPR015889">
    <property type="entry name" value="Intradiol_dOase_core"/>
</dbReference>
<keyword evidence="3" id="KW-0560">Oxidoreductase</keyword>
<keyword evidence="1" id="KW-0472">Membrane</keyword>
<dbReference type="EMBL" id="ML996703">
    <property type="protein sequence ID" value="KAF2397304.1"/>
    <property type="molecule type" value="Genomic_DNA"/>
</dbReference>
<evidence type="ECO:0000259" key="2">
    <source>
        <dbReference type="Pfam" id="PF00775"/>
    </source>
</evidence>
<dbReference type="InterPro" id="IPR000627">
    <property type="entry name" value="Intradiol_dOase_C"/>
</dbReference>
<gene>
    <name evidence="3" type="ORF">EJ06DRAFT_550871</name>
</gene>
<keyword evidence="1" id="KW-1133">Transmembrane helix</keyword>
<dbReference type="CDD" id="cd03457">
    <property type="entry name" value="intradiol_dioxygenase_like"/>
    <property type="match status" value="1"/>
</dbReference>
<organism evidence="3 4">
    <name type="scientific">Trichodelitschia bisporula</name>
    <dbReference type="NCBI Taxonomy" id="703511"/>
    <lineage>
        <taxon>Eukaryota</taxon>
        <taxon>Fungi</taxon>
        <taxon>Dikarya</taxon>
        <taxon>Ascomycota</taxon>
        <taxon>Pezizomycotina</taxon>
        <taxon>Dothideomycetes</taxon>
        <taxon>Dothideomycetes incertae sedis</taxon>
        <taxon>Phaeotrichales</taxon>
        <taxon>Phaeotrichaceae</taxon>
        <taxon>Trichodelitschia</taxon>
    </lineage>
</organism>
<accession>A0A6G1HN18</accession>
<keyword evidence="1" id="KW-0812">Transmembrane</keyword>
<dbReference type="Gene3D" id="2.60.130.10">
    <property type="entry name" value="Aromatic compound dioxygenase"/>
    <property type="match status" value="1"/>
</dbReference>
<dbReference type="Proteomes" id="UP000799640">
    <property type="component" value="Unassembled WGS sequence"/>
</dbReference>
<feature type="domain" description="Intradiol ring-cleavage dioxygenases" evidence="2">
    <location>
        <begin position="54"/>
        <end position="150"/>
    </location>
</feature>
<evidence type="ECO:0000313" key="4">
    <source>
        <dbReference type="Proteomes" id="UP000799640"/>
    </source>
</evidence>
<dbReference type="GO" id="GO:0008199">
    <property type="term" value="F:ferric iron binding"/>
    <property type="evidence" value="ECO:0007669"/>
    <property type="project" value="InterPro"/>
</dbReference>
<dbReference type="Pfam" id="PF00775">
    <property type="entry name" value="Dioxygenase_C"/>
    <property type="match status" value="1"/>
</dbReference>
<dbReference type="SUPFAM" id="SSF49482">
    <property type="entry name" value="Aromatic compound dioxygenase"/>
    <property type="match status" value="1"/>
</dbReference>
<dbReference type="GO" id="GO:0016702">
    <property type="term" value="F:oxidoreductase activity, acting on single donors with incorporation of molecular oxygen, incorporation of two atoms of oxygen"/>
    <property type="evidence" value="ECO:0007669"/>
    <property type="project" value="InterPro"/>
</dbReference>
<dbReference type="OrthoDB" id="121380at2759"/>
<proteinExistence type="predicted"/>
<feature type="transmembrane region" description="Helical" evidence="1">
    <location>
        <begin position="262"/>
        <end position="281"/>
    </location>
</feature>
<evidence type="ECO:0000256" key="1">
    <source>
        <dbReference type="SAM" id="Phobius"/>
    </source>
</evidence>
<name>A0A6G1HN18_9PEZI</name>